<dbReference type="Pfam" id="PF04055">
    <property type="entry name" value="Radical_SAM"/>
    <property type="match status" value="1"/>
</dbReference>
<comment type="cofactor">
    <cofactor evidence="1">
        <name>[4Fe-4S] cluster</name>
        <dbReference type="ChEBI" id="CHEBI:49883"/>
    </cofactor>
</comment>
<protein>
    <submittedName>
        <fullName evidence="8">Radical SAM protein</fullName>
    </submittedName>
</protein>
<dbReference type="Gene3D" id="3.80.30.20">
    <property type="entry name" value="tm_1862 like domain"/>
    <property type="match status" value="1"/>
</dbReference>
<dbReference type="GO" id="GO:0002926">
    <property type="term" value="P:tRNA wobble base 5-methoxycarbonylmethyl-2-thiouridinylation"/>
    <property type="evidence" value="ECO:0007669"/>
    <property type="project" value="TreeGrafter"/>
</dbReference>
<evidence type="ECO:0000256" key="4">
    <source>
        <dbReference type="ARBA" id="ARBA00022723"/>
    </source>
</evidence>
<keyword evidence="2" id="KW-0004">4Fe-4S</keyword>
<keyword evidence="3" id="KW-0949">S-adenosyl-L-methionine</keyword>
<dbReference type="InterPro" id="IPR023404">
    <property type="entry name" value="rSAM_horseshoe"/>
</dbReference>
<feature type="domain" description="Radical SAM core" evidence="7">
    <location>
        <begin position="1"/>
        <end position="236"/>
    </location>
</feature>
<dbReference type="Proteomes" id="UP000886800">
    <property type="component" value="Unassembled WGS sequence"/>
</dbReference>
<dbReference type="GO" id="GO:0005737">
    <property type="term" value="C:cytoplasm"/>
    <property type="evidence" value="ECO:0007669"/>
    <property type="project" value="TreeGrafter"/>
</dbReference>
<evidence type="ECO:0000256" key="2">
    <source>
        <dbReference type="ARBA" id="ARBA00022485"/>
    </source>
</evidence>
<sequence length="331" mass="36140">MRHGNLAIFVPHVGCPHRCSFCDQGEITGTQSPPTGETVRRLCRQAAAHLAGRRTEIAFFGGSFTAVDRAYQRELLEAAAPFVQAGAFSGIRVSTRPDAVDEASLALLAAYPVTAVELGAQSMDDGVLARNGRGHTARQVAEGAGRVRDRGFSLGLQMMTGLYGSTPQKDLKTARQLAGLAPDTMRVYPTVVLRGTRLARLWQAGEYRPPNLEEAVELGARLLAFFEEERGIPVIRMGLHAQPSLEQNYLAGPWHPAFRELCQGALLRRRLEAALAGRPPGRYWLRLDPRAVSKLTGHGGSPLEALKARGYYIKLRPKESLRGLALELEEV</sequence>
<dbReference type="SFLD" id="SFLDS00029">
    <property type="entry name" value="Radical_SAM"/>
    <property type="match status" value="1"/>
</dbReference>
<dbReference type="SFLD" id="SFLDG01082">
    <property type="entry name" value="B12-binding_domain_containing"/>
    <property type="match status" value="1"/>
</dbReference>
<reference evidence="8" key="1">
    <citation type="journal article" date="2021" name="PeerJ">
        <title>Extensive microbial diversity within the chicken gut microbiome revealed by metagenomics and culture.</title>
        <authorList>
            <person name="Gilroy R."/>
            <person name="Ravi A."/>
            <person name="Getino M."/>
            <person name="Pursley I."/>
            <person name="Horton D.L."/>
            <person name="Alikhan N.F."/>
            <person name="Baker D."/>
            <person name="Gharbi K."/>
            <person name="Hall N."/>
            <person name="Watson M."/>
            <person name="Adriaenssens E.M."/>
            <person name="Foster-Nyarko E."/>
            <person name="Jarju S."/>
            <person name="Secka A."/>
            <person name="Antonio M."/>
            <person name="Oren A."/>
            <person name="Chaudhuri R.R."/>
            <person name="La Ragione R."/>
            <person name="Hildebrand F."/>
            <person name="Pallen M.J."/>
        </authorList>
    </citation>
    <scope>NUCLEOTIDE SEQUENCE</scope>
    <source>
        <strain evidence="8">CHK188-5543</strain>
    </source>
</reference>
<evidence type="ECO:0000313" key="8">
    <source>
        <dbReference type="EMBL" id="HIX65841.1"/>
    </source>
</evidence>
<keyword evidence="4" id="KW-0479">Metal-binding</keyword>
<evidence type="ECO:0000313" key="9">
    <source>
        <dbReference type="Proteomes" id="UP000886800"/>
    </source>
</evidence>
<proteinExistence type="predicted"/>
<evidence type="ECO:0000256" key="6">
    <source>
        <dbReference type="ARBA" id="ARBA00023014"/>
    </source>
</evidence>
<reference evidence="8" key="2">
    <citation type="submission" date="2021-04" db="EMBL/GenBank/DDBJ databases">
        <authorList>
            <person name="Gilroy R."/>
        </authorList>
    </citation>
    <scope>NUCLEOTIDE SEQUENCE</scope>
    <source>
        <strain evidence="8">CHK188-5543</strain>
    </source>
</reference>
<organism evidence="8 9">
    <name type="scientific">Candidatus Anaerotruncus excrementipullorum</name>
    <dbReference type="NCBI Taxonomy" id="2838465"/>
    <lineage>
        <taxon>Bacteria</taxon>
        <taxon>Bacillati</taxon>
        <taxon>Bacillota</taxon>
        <taxon>Clostridia</taxon>
        <taxon>Eubacteriales</taxon>
        <taxon>Oscillospiraceae</taxon>
        <taxon>Anaerotruncus</taxon>
    </lineage>
</organism>
<accession>A0A9D1WRP5</accession>
<evidence type="ECO:0000256" key="1">
    <source>
        <dbReference type="ARBA" id="ARBA00001966"/>
    </source>
</evidence>
<keyword evidence="6" id="KW-0411">Iron-sulfur</keyword>
<dbReference type="SFLD" id="SFLDG01086">
    <property type="entry name" value="elongater_protein-like"/>
    <property type="match status" value="1"/>
</dbReference>
<dbReference type="GO" id="GO:0003824">
    <property type="term" value="F:catalytic activity"/>
    <property type="evidence" value="ECO:0007669"/>
    <property type="project" value="InterPro"/>
</dbReference>
<dbReference type="AlphaFoldDB" id="A0A9D1WRP5"/>
<evidence type="ECO:0000256" key="5">
    <source>
        <dbReference type="ARBA" id="ARBA00023004"/>
    </source>
</evidence>
<dbReference type="InterPro" id="IPR039661">
    <property type="entry name" value="ELP3"/>
</dbReference>
<name>A0A9D1WRP5_9FIRM</name>
<gene>
    <name evidence="8" type="ORF">H9736_06275</name>
</gene>
<evidence type="ECO:0000256" key="3">
    <source>
        <dbReference type="ARBA" id="ARBA00022691"/>
    </source>
</evidence>
<dbReference type="InterPro" id="IPR058240">
    <property type="entry name" value="rSAM_sf"/>
</dbReference>
<dbReference type="EMBL" id="DXES01000135">
    <property type="protein sequence ID" value="HIX65841.1"/>
    <property type="molecule type" value="Genomic_DNA"/>
</dbReference>
<dbReference type="InterPro" id="IPR006638">
    <property type="entry name" value="Elp3/MiaA/NifB-like_rSAM"/>
</dbReference>
<evidence type="ECO:0000259" key="7">
    <source>
        <dbReference type="PROSITE" id="PS51918"/>
    </source>
</evidence>
<dbReference type="InterPro" id="IPR032432">
    <property type="entry name" value="Radical_SAM_C"/>
</dbReference>
<comment type="caution">
    <text evidence="8">The sequence shown here is derived from an EMBL/GenBank/DDBJ whole genome shotgun (WGS) entry which is preliminary data.</text>
</comment>
<dbReference type="SMART" id="SM00729">
    <property type="entry name" value="Elp3"/>
    <property type="match status" value="1"/>
</dbReference>
<dbReference type="PROSITE" id="PS51918">
    <property type="entry name" value="RADICAL_SAM"/>
    <property type="match status" value="1"/>
</dbReference>
<dbReference type="GO" id="GO:0051539">
    <property type="term" value="F:4 iron, 4 sulfur cluster binding"/>
    <property type="evidence" value="ECO:0007669"/>
    <property type="project" value="UniProtKB-KW"/>
</dbReference>
<dbReference type="PANTHER" id="PTHR11135:SF0">
    <property type="entry name" value="ELONGATOR COMPLEX PROTEIN 3"/>
    <property type="match status" value="1"/>
</dbReference>
<dbReference type="InterPro" id="IPR007197">
    <property type="entry name" value="rSAM"/>
</dbReference>
<dbReference type="PANTHER" id="PTHR11135">
    <property type="entry name" value="HISTONE ACETYLTRANSFERASE-RELATED"/>
    <property type="match status" value="1"/>
</dbReference>
<dbReference type="SUPFAM" id="SSF102114">
    <property type="entry name" value="Radical SAM enzymes"/>
    <property type="match status" value="1"/>
</dbReference>
<dbReference type="GO" id="GO:0046872">
    <property type="term" value="F:metal ion binding"/>
    <property type="evidence" value="ECO:0007669"/>
    <property type="project" value="UniProtKB-KW"/>
</dbReference>
<dbReference type="CDD" id="cd01335">
    <property type="entry name" value="Radical_SAM"/>
    <property type="match status" value="1"/>
</dbReference>
<keyword evidence="5" id="KW-0408">Iron</keyword>
<dbReference type="Pfam" id="PF16199">
    <property type="entry name" value="Radical_SAM_C"/>
    <property type="match status" value="1"/>
</dbReference>